<dbReference type="PANTHER" id="PTHR24960">
    <property type="entry name" value="PHOTOSYSTEM I IRON-SULFUR CENTER-RELATED"/>
    <property type="match status" value="1"/>
</dbReference>
<gene>
    <name evidence="8" type="ORF">H8E19_16690</name>
</gene>
<evidence type="ECO:0000256" key="1">
    <source>
        <dbReference type="ARBA" id="ARBA00022485"/>
    </source>
</evidence>
<dbReference type="InterPro" id="IPR017896">
    <property type="entry name" value="4Fe4S_Fe-S-bd"/>
</dbReference>
<keyword evidence="2" id="KW-0479">Metal-binding</keyword>
<dbReference type="FunFam" id="3.30.70.20:FF:000035">
    <property type="entry name" value="Iron hydrogenase 1"/>
    <property type="match status" value="1"/>
</dbReference>
<evidence type="ECO:0000313" key="8">
    <source>
        <dbReference type="EMBL" id="MBC8179043.1"/>
    </source>
</evidence>
<sequence>MLVTLTINGQIIHVERETPIFEAAKKLGIPIPTLCHHEALKPYGSCRLCTVEVVKNKWPKLVTSCNYPAEDGLEVKTDTDRVKRTRKMVMELLLARCPHVPAIQQLAQKMGVKTSQFKKKGDEQCILCGLCVRVCDEIVGVRAIGFVGRGTEREMNTPFGIESDTCIGCGACTYICPTSYIEMVERPDAPGGRSLNKGELTLDSCPNSYVCENCDREQQFLLETMQVIEKFRRENEKRRSEQKV</sequence>
<keyword evidence="5" id="KW-0411">Iron-sulfur</keyword>
<evidence type="ECO:0000259" key="6">
    <source>
        <dbReference type="PROSITE" id="PS51085"/>
    </source>
</evidence>
<dbReference type="Gene3D" id="3.30.70.20">
    <property type="match status" value="1"/>
</dbReference>
<proteinExistence type="predicted"/>
<dbReference type="SUPFAM" id="SSF54292">
    <property type="entry name" value="2Fe-2S ferredoxin-like"/>
    <property type="match status" value="1"/>
</dbReference>
<dbReference type="PROSITE" id="PS51379">
    <property type="entry name" value="4FE4S_FER_2"/>
    <property type="match status" value="1"/>
</dbReference>
<dbReference type="InterPro" id="IPR036010">
    <property type="entry name" value="2Fe-2S_ferredoxin-like_sf"/>
</dbReference>
<dbReference type="InterPro" id="IPR001041">
    <property type="entry name" value="2Fe-2S_ferredoxin-type"/>
</dbReference>
<evidence type="ECO:0000256" key="3">
    <source>
        <dbReference type="ARBA" id="ARBA00022737"/>
    </source>
</evidence>
<name>A0A8J6N333_9DELT</name>
<protein>
    <submittedName>
        <fullName evidence="8">(2Fe-2S)-binding protein</fullName>
    </submittedName>
</protein>
<organism evidence="8 9">
    <name type="scientific">Candidatus Desulfacyla euxinica</name>
    <dbReference type="NCBI Taxonomy" id="2841693"/>
    <lineage>
        <taxon>Bacteria</taxon>
        <taxon>Deltaproteobacteria</taxon>
        <taxon>Candidatus Desulfacyla</taxon>
    </lineage>
</organism>
<dbReference type="GO" id="GO:0051539">
    <property type="term" value="F:4 iron, 4 sulfur cluster binding"/>
    <property type="evidence" value="ECO:0007669"/>
    <property type="project" value="UniProtKB-KW"/>
</dbReference>
<dbReference type="CDD" id="cd00207">
    <property type="entry name" value="fer2"/>
    <property type="match status" value="1"/>
</dbReference>
<dbReference type="PROSITE" id="PS00198">
    <property type="entry name" value="4FE4S_FER_1"/>
    <property type="match status" value="1"/>
</dbReference>
<keyword evidence="3" id="KW-0677">Repeat</keyword>
<dbReference type="InterPro" id="IPR017900">
    <property type="entry name" value="4Fe4S_Fe_S_CS"/>
</dbReference>
<dbReference type="PANTHER" id="PTHR24960:SF84">
    <property type="entry name" value="HYDROGENASE SUBUNIT"/>
    <property type="match status" value="1"/>
</dbReference>
<keyword evidence="4" id="KW-0408">Iron</keyword>
<dbReference type="GO" id="GO:0046872">
    <property type="term" value="F:metal ion binding"/>
    <property type="evidence" value="ECO:0007669"/>
    <property type="project" value="UniProtKB-KW"/>
</dbReference>
<reference evidence="8 9" key="1">
    <citation type="submission" date="2020-08" db="EMBL/GenBank/DDBJ databases">
        <title>Bridging the membrane lipid divide: bacteria of the FCB group superphylum have the potential to synthesize archaeal ether lipids.</title>
        <authorList>
            <person name="Villanueva L."/>
            <person name="Von Meijenfeldt F.A.B."/>
            <person name="Westbye A.B."/>
            <person name="Yadav S."/>
            <person name="Hopmans E.C."/>
            <person name="Dutilh B.E."/>
            <person name="Sinninghe Damste J.S."/>
        </authorList>
    </citation>
    <scope>NUCLEOTIDE SEQUENCE [LARGE SCALE GENOMIC DNA]</scope>
    <source>
        <strain evidence="8">NIOZ-UU27</strain>
    </source>
</reference>
<evidence type="ECO:0000256" key="2">
    <source>
        <dbReference type="ARBA" id="ARBA00022723"/>
    </source>
</evidence>
<dbReference type="EMBL" id="JACNJD010000339">
    <property type="protein sequence ID" value="MBC8179043.1"/>
    <property type="molecule type" value="Genomic_DNA"/>
</dbReference>
<dbReference type="PROSITE" id="PS51085">
    <property type="entry name" value="2FE2S_FER_2"/>
    <property type="match status" value="1"/>
</dbReference>
<dbReference type="SUPFAM" id="SSF54862">
    <property type="entry name" value="4Fe-4S ferredoxins"/>
    <property type="match status" value="1"/>
</dbReference>
<dbReference type="Proteomes" id="UP000650524">
    <property type="component" value="Unassembled WGS sequence"/>
</dbReference>
<feature type="domain" description="2Fe-2S ferredoxin-type" evidence="6">
    <location>
        <begin position="1"/>
        <end position="81"/>
    </location>
</feature>
<dbReference type="AlphaFoldDB" id="A0A8J6N333"/>
<accession>A0A8J6N333</accession>
<feature type="domain" description="4Fe-4S ferredoxin-type" evidence="7">
    <location>
        <begin position="157"/>
        <end position="186"/>
    </location>
</feature>
<evidence type="ECO:0000256" key="5">
    <source>
        <dbReference type="ARBA" id="ARBA00023014"/>
    </source>
</evidence>
<evidence type="ECO:0000259" key="7">
    <source>
        <dbReference type="PROSITE" id="PS51379"/>
    </source>
</evidence>
<comment type="caution">
    <text evidence="8">The sequence shown here is derived from an EMBL/GenBank/DDBJ whole genome shotgun (WGS) entry which is preliminary data.</text>
</comment>
<evidence type="ECO:0000256" key="4">
    <source>
        <dbReference type="ARBA" id="ARBA00023004"/>
    </source>
</evidence>
<evidence type="ECO:0000313" key="9">
    <source>
        <dbReference type="Proteomes" id="UP000650524"/>
    </source>
</evidence>
<dbReference type="Pfam" id="PF12838">
    <property type="entry name" value="Fer4_7"/>
    <property type="match status" value="1"/>
</dbReference>
<dbReference type="InterPro" id="IPR050157">
    <property type="entry name" value="PSI_iron-sulfur_center"/>
</dbReference>
<keyword evidence="1" id="KW-0004">4Fe-4S</keyword>
<dbReference type="Pfam" id="PF13510">
    <property type="entry name" value="Fer2_4"/>
    <property type="match status" value="1"/>
</dbReference>
<dbReference type="Gene3D" id="3.10.20.740">
    <property type="match status" value="1"/>
</dbReference>